<dbReference type="Proteomes" id="UP000050497">
    <property type="component" value="Unassembled WGS sequence"/>
</dbReference>
<dbReference type="GO" id="GO:0008381">
    <property type="term" value="F:mechanosensitive monoatomic ion channel activity"/>
    <property type="evidence" value="ECO:0007669"/>
    <property type="project" value="UniProtKB-ARBA"/>
</dbReference>
<accession>A0A0P7Y9P9</accession>
<feature type="transmembrane region" description="Helical" evidence="7">
    <location>
        <begin position="178"/>
        <end position="200"/>
    </location>
</feature>
<dbReference type="InterPro" id="IPR049142">
    <property type="entry name" value="MS_channel_1st"/>
</dbReference>
<dbReference type="SUPFAM" id="SSF50182">
    <property type="entry name" value="Sm-like ribonucleoproteins"/>
    <property type="match status" value="1"/>
</dbReference>
<keyword evidence="6 7" id="KW-0472">Membrane</keyword>
<evidence type="ECO:0000256" key="7">
    <source>
        <dbReference type="SAM" id="Phobius"/>
    </source>
</evidence>
<evidence type="ECO:0000313" key="13">
    <source>
        <dbReference type="Proteomes" id="UP000050497"/>
    </source>
</evidence>
<dbReference type="InterPro" id="IPR011014">
    <property type="entry name" value="MscS_channel_TM-2"/>
</dbReference>
<evidence type="ECO:0000256" key="6">
    <source>
        <dbReference type="ARBA" id="ARBA00023136"/>
    </source>
</evidence>
<dbReference type="InterPro" id="IPR011066">
    <property type="entry name" value="MscS_channel_C_sf"/>
</dbReference>
<dbReference type="SUPFAM" id="SSF82861">
    <property type="entry name" value="Mechanosensitive channel protein MscS (YggB), transmembrane region"/>
    <property type="match status" value="1"/>
</dbReference>
<evidence type="ECO:0000259" key="9">
    <source>
        <dbReference type="Pfam" id="PF21082"/>
    </source>
</evidence>
<dbReference type="PANTHER" id="PTHR30347">
    <property type="entry name" value="POTASSIUM CHANNEL RELATED"/>
    <property type="match status" value="1"/>
</dbReference>
<keyword evidence="4 7" id="KW-0812">Transmembrane</keyword>
<dbReference type="Pfam" id="PF21088">
    <property type="entry name" value="MS_channel_1st"/>
    <property type="match status" value="1"/>
</dbReference>
<dbReference type="InterPro" id="IPR010920">
    <property type="entry name" value="LSM_dom_sf"/>
</dbReference>
<dbReference type="GO" id="GO:0005886">
    <property type="term" value="C:plasma membrane"/>
    <property type="evidence" value="ECO:0007669"/>
    <property type="project" value="UniProtKB-SubCell"/>
</dbReference>
<evidence type="ECO:0000256" key="5">
    <source>
        <dbReference type="ARBA" id="ARBA00022989"/>
    </source>
</evidence>
<dbReference type="InterPro" id="IPR023408">
    <property type="entry name" value="MscS_beta-dom_sf"/>
</dbReference>
<protein>
    <submittedName>
        <fullName evidence="12">Mechanosensitive ion channel</fullName>
    </submittedName>
    <submittedName>
        <fullName evidence="11">Small-conductance mechanosensitive channel</fullName>
    </submittedName>
</protein>
<dbReference type="Proteomes" id="UP000182800">
    <property type="component" value="Unassembled WGS sequence"/>
</dbReference>
<dbReference type="Pfam" id="PF21082">
    <property type="entry name" value="MS_channel_3rd"/>
    <property type="match status" value="1"/>
</dbReference>
<dbReference type="AlphaFoldDB" id="A0A0P7Y9P9"/>
<evidence type="ECO:0000259" key="10">
    <source>
        <dbReference type="Pfam" id="PF21088"/>
    </source>
</evidence>
<feature type="transmembrane region" description="Helical" evidence="7">
    <location>
        <begin position="138"/>
        <end position="158"/>
    </location>
</feature>
<dbReference type="Gene3D" id="2.30.30.60">
    <property type="match status" value="1"/>
</dbReference>
<evidence type="ECO:0000313" key="14">
    <source>
        <dbReference type="Proteomes" id="UP000182800"/>
    </source>
</evidence>
<feature type="transmembrane region" description="Helical" evidence="7">
    <location>
        <begin position="221"/>
        <end position="240"/>
    </location>
</feature>
<dbReference type="Gene3D" id="1.10.287.1260">
    <property type="match status" value="1"/>
</dbReference>
<feature type="transmembrane region" description="Helical" evidence="7">
    <location>
        <begin position="71"/>
        <end position="95"/>
    </location>
</feature>
<comment type="subcellular location">
    <subcellularLocation>
        <location evidence="1">Cell membrane</location>
        <topology evidence="1">Multi-pass membrane protein</topology>
    </subcellularLocation>
</comment>
<comment type="similarity">
    <text evidence="2">Belongs to the MscS (TC 1.A.23) family.</text>
</comment>
<dbReference type="RefSeq" id="WP_083204482.1">
    <property type="nucleotide sequence ID" value="NZ_FMBM01000002.1"/>
</dbReference>
<dbReference type="Gene3D" id="3.30.70.100">
    <property type="match status" value="1"/>
</dbReference>
<gene>
    <name evidence="12" type="ORF">GA0071312_1970</name>
    <name evidence="11" type="ORF">HLUCCO17_08995</name>
</gene>
<dbReference type="Pfam" id="PF00924">
    <property type="entry name" value="MS_channel_2nd"/>
    <property type="match status" value="1"/>
</dbReference>
<evidence type="ECO:0000259" key="8">
    <source>
        <dbReference type="Pfam" id="PF00924"/>
    </source>
</evidence>
<keyword evidence="3" id="KW-1003">Cell membrane</keyword>
<feature type="transmembrane region" description="Helical" evidence="7">
    <location>
        <begin position="20"/>
        <end position="50"/>
    </location>
</feature>
<feature type="domain" description="Mechanosensitive ion channel MscS" evidence="8">
    <location>
        <begin position="263"/>
        <end position="328"/>
    </location>
</feature>
<name>A0A0P7Y9P9_9HYPH</name>
<dbReference type="OrthoDB" id="9799209at2"/>
<reference evidence="11 13" key="1">
    <citation type="submission" date="2015-09" db="EMBL/GenBank/DDBJ databases">
        <title>Identification and resolution of microdiversity through metagenomic sequencing of parallel consortia.</title>
        <authorList>
            <person name="Nelson W.C."/>
            <person name="Romine M.F."/>
            <person name="Lindemann S.R."/>
        </authorList>
    </citation>
    <scope>NUCLEOTIDE SEQUENCE [LARGE SCALE GENOMIC DNA]</scope>
    <source>
        <strain evidence="11">HL-109</strain>
    </source>
</reference>
<evidence type="ECO:0000256" key="4">
    <source>
        <dbReference type="ARBA" id="ARBA00022692"/>
    </source>
</evidence>
<dbReference type="InterPro" id="IPR052702">
    <property type="entry name" value="MscS-like_channel"/>
</dbReference>
<evidence type="ECO:0000256" key="1">
    <source>
        <dbReference type="ARBA" id="ARBA00004651"/>
    </source>
</evidence>
<dbReference type="SUPFAM" id="SSF82689">
    <property type="entry name" value="Mechanosensitive channel protein MscS (YggB), C-terminal domain"/>
    <property type="match status" value="1"/>
</dbReference>
<feature type="transmembrane region" description="Helical" evidence="7">
    <location>
        <begin position="107"/>
        <end position="126"/>
    </location>
</feature>
<reference evidence="12 14" key="2">
    <citation type="submission" date="2016-08" db="EMBL/GenBank/DDBJ databases">
        <authorList>
            <person name="Varghese N."/>
            <person name="Submissions Spin"/>
        </authorList>
    </citation>
    <scope>NUCLEOTIDE SEQUENCE [LARGE SCALE GENOMIC DNA]</scope>
    <source>
        <strain evidence="12 14">HL-109</strain>
    </source>
</reference>
<sequence>MTVPVPTRIEPPDPQLLTDFAAALLAQLVDPLVIGQIVLIAVIGVIAFAVGRRFELRFERHARRIRDNISLLRLAVIIMRRMVMITLAALLWLAYGAIRAADLAVDAHLVFLAAALASAWVLISIVTRLIRNRVVGRLAAILAWSFVALRLTGLWAPLASGLDATAMEIGGMRLSLLVMLQAGFIVAAALWVAIVLGRVIEDRLSHTEELTPSLRVLIGKLVRIGLIVLATVIALTSIGIDLTALTVFSGALGVGIGFGLQKVVSNYLSGIIILADKSIKPGDTISLGDKVGWVRSIRARFVSIVTRDGVEFLIPNEDFITNRVINWSFSDNFVRIDANFGVSYDSDPHQVRALAVEAAGAVERVQKQPAPVCHLLGFGDSSLDFVLRFWIADPRNGLTNVRGQVFLALWDAFREAGVKIPYPHREVILQDRQPAG</sequence>
<organism evidence="11 13">
    <name type="scientific">Saliniramus fredricksonii</name>
    <dbReference type="NCBI Taxonomy" id="1653334"/>
    <lineage>
        <taxon>Bacteria</taxon>
        <taxon>Pseudomonadati</taxon>
        <taxon>Pseudomonadota</taxon>
        <taxon>Alphaproteobacteria</taxon>
        <taxon>Hyphomicrobiales</taxon>
        <taxon>Salinarimonadaceae</taxon>
        <taxon>Saliniramus</taxon>
    </lineage>
</organism>
<dbReference type="InterPro" id="IPR006685">
    <property type="entry name" value="MscS_channel_2nd"/>
</dbReference>
<feature type="domain" description="Mechanosensitive ion channel transmembrane helices 2/3" evidence="10">
    <location>
        <begin position="220"/>
        <end position="261"/>
    </location>
</feature>
<proteinExistence type="inferred from homology"/>
<evidence type="ECO:0000313" key="11">
    <source>
        <dbReference type="EMBL" id="KPQ10814.1"/>
    </source>
</evidence>
<evidence type="ECO:0000313" key="12">
    <source>
        <dbReference type="EMBL" id="SCC81040.1"/>
    </source>
</evidence>
<dbReference type="PANTHER" id="PTHR30347:SF1">
    <property type="entry name" value="MECHANOSENSITIVE CHANNEL MSCK"/>
    <property type="match status" value="1"/>
</dbReference>
<evidence type="ECO:0000256" key="2">
    <source>
        <dbReference type="ARBA" id="ARBA00008017"/>
    </source>
</evidence>
<evidence type="ECO:0000256" key="3">
    <source>
        <dbReference type="ARBA" id="ARBA00022475"/>
    </source>
</evidence>
<dbReference type="EMBL" id="LJSX01000012">
    <property type="protein sequence ID" value="KPQ10814.1"/>
    <property type="molecule type" value="Genomic_DNA"/>
</dbReference>
<feature type="domain" description="Mechanosensitive ion channel MscS C-terminal" evidence="9">
    <location>
        <begin position="337"/>
        <end position="420"/>
    </location>
</feature>
<comment type="caution">
    <text evidence="11">The sequence shown here is derived from an EMBL/GenBank/DDBJ whole genome shotgun (WGS) entry which is preliminary data.</text>
</comment>
<dbReference type="STRING" id="1653334.GA0071312_1970"/>
<dbReference type="PATRIC" id="fig|1653334.4.peg.2900"/>
<dbReference type="InterPro" id="IPR049278">
    <property type="entry name" value="MS_channel_C"/>
</dbReference>
<keyword evidence="5 7" id="KW-1133">Transmembrane helix</keyword>
<keyword evidence="14" id="KW-1185">Reference proteome</keyword>
<dbReference type="EMBL" id="FMBM01000002">
    <property type="protein sequence ID" value="SCC81040.1"/>
    <property type="molecule type" value="Genomic_DNA"/>
</dbReference>